<keyword evidence="1" id="KW-0812">Transmembrane</keyword>
<evidence type="ECO:0008006" key="4">
    <source>
        <dbReference type="Google" id="ProtNLM"/>
    </source>
</evidence>
<keyword evidence="1" id="KW-0472">Membrane</keyword>
<dbReference type="EMBL" id="JFHN01000026">
    <property type="protein sequence ID" value="EXU76586.1"/>
    <property type="molecule type" value="Genomic_DNA"/>
</dbReference>
<evidence type="ECO:0000256" key="1">
    <source>
        <dbReference type="SAM" id="Phobius"/>
    </source>
</evidence>
<dbReference type="InterPro" id="IPR019995">
    <property type="entry name" value="Cellulose_BcsF/YhjT"/>
</dbReference>
<name>A0A014M3Z9_9GAMM</name>
<sequence>MTLIDVVQILILMVLLLLLLKPFYARWLPRQWRRLVLRITPPRALKYQGTWRRKSSESDK</sequence>
<protein>
    <recommendedName>
        <fullName evidence="4">Cellulose biosynthesis protein BcsF</fullName>
    </recommendedName>
</protein>
<dbReference type="STRING" id="69222.BG55_04785"/>
<dbReference type="Pfam" id="PF11120">
    <property type="entry name" value="CBP_BcsF"/>
    <property type="match status" value="1"/>
</dbReference>
<evidence type="ECO:0000313" key="3">
    <source>
        <dbReference type="Proteomes" id="UP000019918"/>
    </source>
</evidence>
<accession>A0A014M3Z9</accession>
<gene>
    <name evidence="2" type="ORF">BG55_04785</name>
</gene>
<keyword evidence="1" id="KW-1133">Transmembrane helix</keyword>
<dbReference type="PATRIC" id="fig|69222.5.peg.990"/>
<proteinExistence type="predicted"/>
<organism evidence="2 3">
    <name type="scientific">Erwinia mallotivora</name>
    <dbReference type="NCBI Taxonomy" id="69222"/>
    <lineage>
        <taxon>Bacteria</taxon>
        <taxon>Pseudomonadati</taxon>
        <taxon>Pseudomonadota</taxon>
        <taxon>Gammaproteobacteria</taxon>
        <taxon>Enterobacterales</taxon>
        <taxon>Erwiniaceae</taxon>
        <taxon>Erwinia</taxon>
    </lineage>
</organism>
<dbReference type="OrthoDB" id="6433682at2"/>
<comment type="caution">
    <text evidence="2">The sequence shown here is derived from an EMBL/GenBank/DDBJ whole genome shotgun (WGS) entry which is preliminary data.</text>
</comment>
<dbReference type="AlphaFoldDB" id="A0A014M3Z9"/>
<dbReference type="Proteomes" id="UP000019918">
    <property type="component" value="Unassembled WGS sequence"/>
</dbReference>
<evidence type="ECO:0000313" key="2">
    <source>
        <dbReference type="EMBL" id="EXU76586.1"/>
    </source>
</evidence>
<feature type="transmembrane region" description="Helical" evidence="1">
    <location>
        <begin position="6"/>
        <end position="24"/>
    </location>
</feature>
<keyword evidence="3" id="KW-1185">Reference proteome</keyword>
<reference evidence="2 3" key="1">
    <citation type="submission" date="2014-02" db="EMBL/GenBank/DDBJ databases">
        <title>Draft genome of Erwinia mallotivora strain BT-MARDI, a papaya dieback pathogen.</title>
        <authorList>
            <person name="Redzuan R."/>
            <person name="Abu Bakar N."/>
            <person name="Badrun R."/>
            <person name="Mohd Raih M.F."/>
            <person name="Rozano L."/>
            <person name="Mat Amin N."/>
        </authorList>
    </citation>
    <scope>NUCLEOTIDE SEQUENCE [LARGE SCALE GENOMIC DNA]</scope>
    <source>
        <strain evidence="2 3">BT-MARDI</strain>
    </source>
</reference>
<dbReference type="RefSeq" id="WP_034934780.1">
    <property type="nucleotide sequence ID" value="NZ_JFHN01000026.1"/>
</dbReference>